<accession>A0A1T4LJ86</accession>
<organism evidence="9 10">
    <name type="scientific">Treponema berlinense</name>
    <dbReference type="NCBI Taxonomy" id="225004"/>
    <lineage>
        <taxon>Bacteria</taxon>
        <taxon>Pseudomonadati</taxon>
        <taxon>Spirochaetota</taxon>
        <taxon>Spirochaetia</taxon>
        <taxon>Spirochaetales</taxon>
        <taxon>Treponemataceae</taxon>
        <taxon>Treponema</taxon>
    </lineage>
</organism>
<dbReference type="GO" id="GO:0005737">
    <property type="term" value="C:cytoplasm"/>
    <property type="evidence" value="ECO:0007669"/>
    <property type="project" value="UniProtKB-SubCell"/>
</dbReference>
<evidence type="ECO:0000259" key="7">
    <source>
        <dbReference type="Pfam" id="PF02601"/>
    </source>
</evidence>
<evidence type="ECO:0000256" key="1">
    <source>
        <dbReference type="ARBA" id="ARBA00022490"/>
    </source>
</evidence>
<proteinExistence type="inferred from homology"/>
<dbReference type="InterPro" id="IPR025824">
    <property type="entry name" value="OB-fold_nuc-bd_dom"/>
</dbReference>
<dbReference type="PANTHER" id="PTHR30008">
    <property type="entry name" value="EXODEOXYRIBONUCLEASE 7 LARGE SUBUNIT"/>
    <property type="match status" value="1"/>
</dbReference>
<dbReference type="RefSeq" id="WP_078930311.1">
    <property type="nucleotide sequence ID" value="NZ_FUXC01000002.1"/>
</dbReference>
<dbReference type="NCBIfam" id="TIGR00237">
    <property type="entry name" value="xseA"/>
    <property type="match status" value="1"/>
</dbReference>
<dbReference type="Pfam" id="PF13742">
    <property type="entry name" value="tRNA_anti_2"/>
    <property type="match status" value="1"/>
</dbReference>
<evidence type="ECO:0000256" key="6">
    <source>
        <dbReference type="RuleBase" id="RU004355"/>
    </source>
</evidence>
<dbReference type="STRING" id="225004.SAMN02745152_00560"/>
<keyword evidence="2 5" id="KW-0540">Nuclease</keyword>
<dbReference type="EMBL" id="FUXC01000002">
    <property type="protein sequence ID" value="SJZ54793.1"/>
    <property type="molecule type" value="Genomic_DNA"/>
</dbReference>
<keyword evidence="1 5" id="KW-0963">Cytoplasm</keyword>
<keyword evidence="3 5" id="KW-0378">Hydrolase</keyword>
<evidence type="ECO:0000256" key="5">
    <source>
        <dbReference type="HAMAP-Rule" id="MF_00378"/>
    </source>
</evidence>
<keyword evidence="10" id="KW-1185">Reference proteome</keyword>
<dbReference type="HAMAP" id="MF_00378">
    <property type="entry name" value="Exonuc_7_L"/>
    <property type="match status" value="1"/>
</dbReference>
<gene>
    <name evidence="5" type="primary">xseA</name>
    <name evidence="9" type="ORF">SAMN02745152_00560</name>
</gene>
<evidence type="ECO:0000259" key="8">
    <source>
        <dbReference type="Pfam" id="PF13742"/>
    </source>
</evidence>
<dbReference type="OrthoDB" id="9802795at2"/>
<comment type="similarity">
    <text evidence="5 6">Belongs to the XseA family.</text>
</comment>
<comment type="catalytic activity">
    <reaction evidence="5 6">
        <text>Exonucleolytic cleavage in either 5'- to 3'- or 3'- to 5'-direction to yield nucleoside 5'-phosphates.</text>
        <dbReference type="EC" id="3.1.11.6"/>
    </reaction>
</comment>
<dbReference type="PANTHER" id="PTHR30008:SF0">
    <property type="entry name" value="EXODEOXYRIBONUCLEASE 7 LARGE SUBUNIT"/>
    <property type="match status" value="1"/>
</dbReference>
<dbReference type="EC" id="3.1.11.6" evidence="5"/>
<dbReference type="GO" id="GO:0003676">
    <property type="term" value="F:nucleic acid binding"/>
    <property type="evidence" value="ECO:0007669"/>
    <property type="project" value="InterPro"/>
</dbReference>
<dbReference type="GO" id="GO:0009318">
    <property type="term" value="C:exodeoxyribonuclease VII complex"/>
    <property type="evidence" value="ECO:0007669"/>
    <property type="project" value="UniProtKB-UniRule"/>
</dbReference>
<evidence type="ECO:0000256" key="2">
    <source>
        <dbReference type="ARBA" id="ARBA00022722"/>
    </source>
</evidence>
<comment type="subcellular location">
    <subcellularLocation>
        <location evidence="5 6">Cytoplasm</location>
    </subcellularLocation>
</comment>
<feature type="domain" description="Exonuclease VII large subunit C-terminal" evidence="7">
    <location>
        <begin position="319"/>
        <end position="397"/>
    </location>
</feature>
<reference evidence="9 10" key="1">
    <citation type="submission" date="2017-02" db="EMBL/GenBank/DDBJ databases">
        <authorList>
            <person name="Peterson S.W."/>
        </authorList>
    </citation>
    <scope>NUCLEOTIDE SEQUENCE [LARGE SCALE GENOMIC DNA]</scope>
    <source>
        <strain evidence="9 10">ATCC BAA-909</strain>
    </source>
</reference>
<comment type="subunit">
    <text evidence="5">Heterooligomer composed of large and small subunits.</text>
</comment>
<protein>
    <recommendedName>
        <fullName evidence="5">Exodeoxyribonuclease 7 large subunit</fullName>
        <ecNumber evidence="5">3.1.11.6</ecNumber>
    </recommendedName>
    <alternativeName>
        <fullName evidence="5">Exodeoxyribonuclease VII large subunit</fullName>
        <shortName evidence="5">Exonuclease VII large subunit</shortName>
    </alternativeName>
</protein>
<comment type="function">
    <text evidence="5">Bidirectionally degrades single-stranded DNA into large acid-insoluble oligonucleotides, which are then degraded further into small acid-soluble oligonucleotides.</text>
</comment>
<evidence type="ECO:0000313" key="9">
    <source>
        <dbReference type="EMBL" id="SJZ54793.1"/>
    </source>
</evidence>
<feature type="domain" description="Exonuclease VII large subunit C-terminal" evidence="7">
    <location>
        <begin position="128"/>
        <end position="300"/>
    </location>
</feature>
<feature type="domain" description="OB-fold nucleic acid binding" evidence="8">
    <location>
        <begin position="12"/>
        <end position="105"/>
    </location>
</feature>
<evidence type="ECO:0000256" key="4">
    <source>
        <dbReference type="ARBA" id="ARBA00022839"/>
    </source>
</evidence>
<evidence type="ECO:0000256" key="3">
    <source>
        <dbReference type="ARBA" id="ARBA00022801"/>
    </source>
</evidence>
<dbReference type="InterPro" id="IPR003753">
    <property type="entry name" value="Exonuc_VII_L"/>
</dbReference>
<dbReference type="Pfam" id="PF02601">
    <property type="entry name" value="Exonuc_VII_L"/>
    <property type="match status" value="2"/>
</dbReference>
<dbReference type="GO" id="GO:0006308">
    <property type="term" value="P:DNA catabolic process"/>
    <property type="evidence" value="ECO:0007669"/>
    <property type="project" value="UniProtKB-UniRule"/>
</dbReference>
<dbReference type="AlphaFoldDB" id="A0A1T4LJ86"/>
<evidence type="ECO:0000313" key="10">
    <source>
        <dbReference type="Proteomes" id="UP000190395"/>
    </source>
</evidence>
<keyword evidence="4 5" id="KW-0269">Exonuclease</keyword>
<dbReference type="GO" id="GO:0008855">
    <property type="term" value="F:exodeoxyribonuclease VII activity"/>
    <property type="evidence" value="ECO:0007669"/>
    <property type="project" value="UniProtKB-UniRule"/>
</dbReference>
<name>A0A1T4LJ86_9SPIR</name>
<dbReference type="GeneID" id="303366830"/>
<sequence length="400" mass="44184">MTTQLFPSDTVFSVTSLTSVIKELLESSFVNISLEGEISGYRPNSSGHLYFTLKDENSQISAVMFRGKAATLKFVPKDGIKVRCTGSISVYAPRGNYQIIISKMEIAGEGNILQILEERKMRLAAEGLFNSDRKKRIPFFPKKIGVVTSPTGAALRDILQITKRRNPAVEVIVFPAVVQGNDAAPSIVRQIQTANDFKMVDTLIVGRGGGSIEDLLPFSEESVVRAVAESEIPVISAVGHEIDWALCDYAADCRAPTPSAAAEIAVPQLIDIKNDLNGYQNEMLSLINAKVEKMKLLIKSFNPDSMEMRFRTIEQPYLMRLENAKNALQTNFDEKIKNFRQFLRESVQILEGASPKTILARGYSMVKTADGKIVRSQTDVKNGEKIEVYPAEGKILATVD</sequence>
<dbReference type="CDD" id="cd04489">
    <property type="entry name" value="ExoVII_LU_OBF"/>
    <property type="match status" value="1"/>
</dbReference>
<dbReference type="InterPro" id="IPR020579">
    <property type="entry name" value="Exonuc_VII_lsu_C"/>
</dbReference>
<dbReference type="Proteomes" id="UP000190395">
    <property type="component" value="Unassembled WGS sequence"/>
</dbReference>